<dbReference type="PRINTS" id="PR00081">
    <property type="entry name" value="GDHRDH"/>
</dbReference>
<keyword evidence="3" id="KW-0812">Transmembrane</keyword>
<dbReference type="InterPro" id="IPR020904">
    <property type="entry name" value="Sc_DH/Rdtase_CS"/>
</dbReference>
<reference evidence="4" key="1">
    <citation type="submission" date="2022-11" db="EMBL/GenBank/DDBJ databases">
        <title>Centuries of genome instability and evolution in soft-shell clam transmissible cancer (bioRxiv).</title>
        <authorList>
            <person name="Hart S.F.M."/>
            <person name="Yonemitsu M.A."/>
            <person name="Giersch R.M."/>
            <person name="Beal B.F."/>
            <person name="Arriagada G."/>
            <person name="Davis B.W."/>
            <person name="Ostrander E.A."/>
            <person name="Goff S.P."/>
            <person name="Metzger M.J."/>
        </authorList>
    </citation>
    <scope>NUCLEOTIDE SEQUENCE</scope>
    <source>
        <strain evidence="4">MELC-2E11</strain>
        <tissue evidence="4">Siphon/mantle</tissue>
    </source>
</reference>
<keyword evidence="3" id="KW-0472">Membrane</keyword>
<dbReference type="EMBL" id="CP111013">
    <property type="protein sequence ID" value="WAQ96288.1"/>
    <property type="molecule type" value="Genomic_DNA"/>
</dbReference>
<accession>A0ABY7DG80</accession>
<dbReference type="Proteomes" id="UP001164746">
    <property type="component" value="Chromosome 2"/>
</dbReference>
<keyword evidence="3" id="KW-1133">Transmembrane helix</keyword>
<keyword evidence="5" id="KW-1185">Reference proteome</keyword>
<feature type="transmembrane region" description="Helical" evidence="3">
    <location>
        <begin position="32"/>
        <end position="49"/>
    </location>
</feature>
<dbReference type="SUPFAM" id="SSF51735">
    <property type="entry name" value="NAD(P)-binding Rossmann-fold domains"/>
    <property type="match status" value="1"/>
</dbReference>
<evidence type="ECO:0000313" key="4">
    <source>
        <dbReference type="EMBL" id="WAQ96288.1"/>
    </source>
</evidence>
<dbReference type="PROSITE" id="PS00061">
    <property type="entry name" value="ADH_SHORT"/>
    <property type="match status" value="1"/>
</dbReference>
<gene>
    <name evidence="4" type="ORF">MAR_028978</name>
</gene>
<dbReference type="PRINTS" id="PR00080">
    <property type="entry name" value="SDRFAMILY"/>
</dbReference>
<proteinExistence type="inferred from homology"/>
<dbReference type="PANTHER" id="PTHR43313:SF36">
    <property type="entry name" value="D-BETA-HYDROXYBUTYRATE DEHYDROGENASE, MITOCHONDRIAL"/>
    <property type="match status" value="1"/>
</dbReference>
<organism evidence="4 5">
    <name type="scientific">Mya arenaria</name>
    <name type="common">Soft-shell clam</name>
    <dbReference type="NCBI Taxonomy" id="6604"/>
    <lineage>
        <taxon>Eukaryota</taxon>
        <taxon>Metazoa</taxon>
        <taxon>Spiralia</taxon>
        <taxon>Lophotrochozoa</taxon>
        <taxon>Mollusca</taxon>
        <taxon>Bivalvia</taxon>
        <taxon>Autobranchia</taxon>
        <taxon>Heteroconchia</taxon>
        <taxon>Euheterodonta</taxon>
        <taxon>Imparidentia</taxon>
        <taxon>Neoheterodontei</taxon>
        <taxon>Myida</taxon>
        <taxon>Myoidea</taxon>
        <taxon>Myidae</taxon>
        <taxon>Mya</taxon>
    </lineage>
</organism>
<evidence type="ECO:0000256" key="1">
    <source>
        <dbReference type="ARBA" id="ARBA00023002"/>
    </source>
</evidence>
<comment type="similarity">
    <text evidence="2">Belongs to the short-chain dehydrogenases/reductases (SDR) family.</text>
</comment>
<evidence type="ECO:0000313" key="5">
    <source>
        <dbReference type="Proteomes" id="UP001164746"/>
    </source>
</evidence>
<keyword evidence="1" id="KW-0560">Oxidoreductase</keyword>
<protein>
    <submittedName>
        <fullName evidence="4">BDH-like protein</fullName>
    </submittedName>
</protein>
<feature type="transmembrane region" description="Helical" evidence="3">
    <location>
        <begin position="7"/>
        <end position="26"/>
    </location>
</feature>
<dbReference type="InterPro" id="IPR002347">
    <property type="entry name" value="SDR_fam"/>
</dbReference>
<sequence length="283" mass="30954">MKFKQWIAWHLFELGYLAVLAVLPFIAAIKSVATVLISGLLLIAFIAVIRKITRKLVDVDGQTVVISGCDTGFGHALTKRLDALGFTVIAGCLDDGGEGASKLRKWSDSGRIHVVKLDVRSDESVQSLVKYTKKHSEKGVWAVVNNAAVNFLGDVELCTMDQYKSIAEVNQFGVIRMTKAFLPLIRECKGRVINVTSAKGRISLPSNAVYGATKYAIEAFSDVLRLEMRKFGVRVIIVEPGDFGGTTGMLSPKSVIKLGINIASLEGNILHLVSPWQHCRLRL</sequence>
<name>A0ABY7DG80_MYAAR</name>
<evidence type="ECO:0000256" key="3">
    <source>
        <dbReference type="SAM" id="Phobius"/>
    </source>
</evidence>
<dbReference type="PANTHER" id="PTHR43313">
    <property type="entry name" value="SHORT-CHAIN DEHYDROGENASE/REDUCTASE FAMILY 9C"/>
    <property type="match status" value="1"/>
</dbReference>
<evidence type="ECO:0000256" key="2">
    <source>
        <dbReference type="RuleBase" id="RU000363"/>
    </source>
</evidence>
<dbReference type="Pfam" id="PF00106">
    <property type="entry name" value="adh_short"/>
    <property type="match status" value="1"/>
</dbReference>
<dbReference type="InterPro" id="IPR036291">
    <property type="entry name" value="NAD(P)-bd_dom_sf"/>
</dbReference>
<dbReference type="Gene3D" id="3.40.50.720">
    <property type="entry name" value="NAD(P)-binding Rossmann-like Domain"/>
    <property type="match status" value="1"/>
</dbReference>